<dbReference type="AlphaFoldDB" id="A0A9W6YHE5"/>
<dbReference type="CDD" id="cd01283">
    <property type="entry name" value="cytidine_deaminase"/>
    <property type="match status" value="1"/>
</dbReference>
<dbReference type="Gene3D" id="3.40.140.10">
    <property type="entry name" value="Cytidine Deaminase, domain 2"/>
    <property type="match status" value="1"/>
</dbReference>
<organism evidence="1 2">
    <name type="scientific">Phytophthora lilii</name>
    <dbReference type="NCBI Taxonomy" id="2077276"/>
    <lineage>
        <taxon>Eukaryota</taxon>
        <taxon>Sar</taxon>
        <taxon>Stramenopiles</taxon>
        <taxon>Oomycota</taxon>
        <taxon>Peronosporomycetes</taxon>
        <taxon>Peronosporales</taxon>
        <taxon>Peronosporaceae</taxon>
        <taxon>Phytophthora</taxon>
    </lineage>
</organism>
<keyword evidence="2" id="KW-1185">Reference proteome</keyword>
<gene>
    <name evidence="1" type="ORF">Plil01_001755300</name>
</gene>
<accession>A0A9W6YHE5</accession>
<dbReference type="InterPro" id="IPR016193">
    <property type="entry name" value="Cytidine_deaminase-like"/>
</dbReference>
<sequence length="494" mass="54426">MLQHHPGLEVLVLTSASAGSYVLFALPLLDEKTRWDPKPLIEKQDLDSVFVPDSFNVPNFSVATDGLAIFIGYPLEDDESKVDSAWPLFIEWPARMALSSQEQLDPQSPLRIIVLRLQFSAAFFLTNCTSDLQVTLLGGEGGAAPVAVDLPASNTSPSPESPATVLTPEDEQYLSLLEAQRDQHFARAPLLSGFRVLALLSYEDLDGHTAGKYVVGANAECANIGGATCAERAAMAQLQLLPVRRVRKIYIVSDSPQCLTPGTLCREFLLSSPLISEDTPFVSRAKSCRPCVTTLAELYPFPSLYDRLPRSQVLPFARGFCSRFAAELQPQEGEELTPFVKLQLSRMTPDEQDVYLKALSVTEQDARDDLFPLRYAAGTKFSDGEVRVTWQHKTLEYGSSLDAISKLIPFVEDKQRPGAKQEPNMVQPEFLMQVDQFGILHAPFARARAYFFEFGFLDVPVLVHDTAGELHRVPIGTLVAESPDCIAASTAMVE</sequence>
<dbReference type="EMBL" id="BSXW01012432">
    <property type="protein sequence ID" value="GMF64789.1"/>
    <property type="molecule type" value="Genomic_DNA"/>
</dbReference>
<dbReference type="OrthoDB" id="414540at2759"/>
<evidence type="ECO:0000313" key="2">
    <source>
        <dbReference type="Proteomes" id="UP001165083"/>
    </source>
</evidence>
<dbReference type="Proteomes" id="UP001165083">
    <property type="component" value="Unassembled WGS sequence"/>
</dbReference>
<comment type="caution">
    <text evidence="1">The sequence shown here is derived from an EMBL/GenBank/DDBJ whole genome shotgun (WGS) entry which is preliminary data.</text>
</comment>
<protein>
    <submittedName>
        <fullName evidence="1">Unnamed protein product</fullName>
    </submittedName>
</protein>
<reference evidence="1" key="1">
    <citation type="submission" date="2023-04" db="EMBL/GenBank/DDBJ databases">
        <title>Phytophthora lilii NBRC 32176.</title>
        <authorList>
            <person name="Ichikawa N."/>
            <person name="Sato H."/>
            <person name="Tonouchi N."/>
        </authorList>
    </citation>
    <scope>NUCLEOTIDE SEQUENCE</scope>
    <source>
        <strain evidence="1">NBRC 32176</strain>
    </source>
</reference>
<dbReference type="GO" id="GO:0003824">
    <property type="term" value="F:catalytic activity"/>
    <property type="evidence" value="ECO:0007669"/>
    <property type="project" value="InterPro"/>
</dbReference>
<dbReference type="SUPFAM" id="SSF53927">
    <property type="entry name" value="Cytidine deaminase-like"/>
    <property type="match status" value="1"/>
</dbReference>
<proteinExistence type="predicted"/>
<evidence type="ECO:0000313" key="1">
    <source>
        <dbReference type="EMBL" id="GMF64789.1"/>
    </source>
</evidence>
<name>A0A9W6YHE5_9STRA</name>